<dbReference type="Proteomes" id="UP000289340">
    <property type="component" value="Chromosome 10"/>
</dbReference>
<feature type="region of interest" description="Disordered" evidence="1">
    <location>
        <begin position="1"/>
        <end position="37"/>
    </location>
</feature>
<dbReference type="EMBL" id="QZWG01000010">
    <property type="protein sequence ID" value="RZB88025.1"/>
    <property type="molecule type" value="Genomic_DNA"/>
</dbReference>
<organism evidence="2 3">
    <name type="scientific">Glycine soja</name>
    <name type="common">Wild soybean</name>
    <dbReference type="NCBI Taxonomy" id="3848"/>
    <lineage>
        <taxon>Eukaryota</taxon>
        <taxon>Viridiplantae</taxon>
        <taxon>Streptophyta</taxon>
        <taxon>Embryophyta</taxon>
        <taxon>Tracheophyta</taxon>
        <taxon>Spermatophyta</taxon>
        <taxon>Magnoliopsida</taxon>
        <taxon>eudicotyledons</taxon>
        <taxon>Gunneridae</taxon>
        <taxon>Pentapetalae</taxon>
        <taxon>rosids</taxon>
        <taxon>fabids</taxon>
        <taxon>Fabales</taxon>
        <taxon>Fabaceae</taxon>
        <taxon>Papilionoideae</taxon>
        <taxon>50 kb inversion clade</taxon>
        <taxon>NPAAA clade</taxon>
        <taxon>indigoferoid/millettioid clade</taxon>
        <taxon>Phaseoleae</taxon>
        <taxon>Glycine</taxon>
        <taxon>Glycine subgen. Soja</taxon>
    </lineage>
</organism>
<dbReference type="Gene3D" id="3.30.70.330">
    <property type="match status" value="1"/>
</dbReference>
<dbReference type="GO" id="GO:0003729">
    <property type="term" value="F:mRNA binding"/>
    <property type="evidence" value="ECO:0007669"/>
    <property type="project" value="TreeGrafter"/>
</dbReference>
<dbReference type="PANTHER" id="PTHR10693:SF58">
    <property type="entry name" value="OS02G0131700 PROTEIN"/>
    <property type="match status" value="1"/>
</dbReference>
<dbReference type="InterPro" id="IPR012677">
    <property type="entry name" value="Nucleotide-bd_a/b_plait_sf"/>
</dbReference>
<keyword evidence="3" id="KW-1185">Reference proteome</keyword>
<dbReference type="PANTHER" id="PTHR10693">
    <property type="entry name" value="RAS GTPASE-ACTIVATING PROTEIN-BINDING PROTEIN"/>
    <property type="match status" value="1"/>
</dbReference>
<dbReference type="AlphaFoldDB" id="A0A445IPN9"/>
<protein>
    <recommendedName>
        <fullName evidence="4">RRM domain-containing protein</fullName>
    </recommendedName>
</protein>
<name>A0A445IPN9_GLYSO</name>
<sequence length="129" mass="14576">MNVTSLDWDHGSLTNSLQTTPFERSETDVVEAPTTEDEDEIKSVYVRNLSPTVSVSEIEEEFKNFGRIRLDSAGSVEVAGRQVYIEERRPNRKGRGRSSYQSEVQRGRFGPRSFGRLQAFIGTFPSNLS</sequence>
<evidence type="ECO:0000256" key="1">
    <source>
        <dbReference type="SAM" id="MobiDB-lite"/>
    </source>
</evidence>
<proteinExistence type="predicted"/>
<comment type="caution">
    <text evidence="2">The sequence shown here is derived from an EMBL/GenBank/DDBJ whole genome shotgun (WGS) entry which is preliminary data.</text>
</comment>
<dbReference type="GO" id="GO:0005829">
    <property type="term" value="C:cytosol"/>
    <property type="evidence" value="ECO:0007669"/>
    <property type="project" value="TreeGrafter"/>
</dbReference>
<evidence type="ECO:0000313" key="3">
    <source>
        <dbReference type="Proteomes" id="UP000289340"/>
    </source>
</evidence>
<dbReference type="InterPro" id="IPR039539">
    <property type="entry name" value="Ras_GTPase_bind_prot"/>
</dbReference>
<dbReference type="CDD" id="cd00590">
    <property type="entry name" value="RRM_SF"/>
    <property type="match status" value="1"/>
</dbReference>
<reference evidence="2 3" key="1">
    <citation type="submission" date="2018-09" db="EMBL/GenBank/DDBJ databases">
        <title>A high-quality reference genome of wild soybean provides a powerful tool to mine soybean genomes.</title>
        <authorList>
            <person name="Xie M."/>
            <person name="Chung C.Y.L."/>
            <person name="Li M.-W."/>
            <person name="Wong F.-L."/>
            <person name="Chan T.-F."/>
            <person name="Lam H.-M."/>
        </authorList>
    </citation>
    <scope>NUCLEOTIDE SEQUENCE [LARGE SCALE GENOMIC DNA]</scope>
    <source>
        <strain evidence="3">cv. W05</strain>
        <tissue evidence="2">Hypocotyl of etiolated seedlings</tissue>
    </source>
</reference>
<feature type="compositionally biased region" description="Polar residues" evidence="1">
    <location>
        <begin position="12"/>
        <end position="22"/>
    </location>
</feature>
<accession>A0A445IPN9</accession>
<dbReference type="SUPFAM" id="SSF54928">
    <property type="entry name" value="RNA-binding domain, RBD"/>
    <property type="match status" value="1"/>
</dbReference>
<evidence type="ECO:0008006" key="4">
    <source>
        <dbReference type="Google" id="ProtNLM"/>
    </source>
</evidence>
<dbReference type="GO" id="GO:1990904">
    <property type="term" value="C:ribonucleoprotein complex"/>
    <property type="evidence" value="ECO:0007669"/>
    <property type="project" value="TreeGrafter"/>
</dbReference>
<gene>
    <name evidence="2" type="ORF">D0Y65_027504</name>
</gene>
<dbReference type="InterPro" id="IPR035979">
    <property type="entry name" value="RBD_domain_sf"/>
</dbReference>
<evidence type="ECO:0000313" key="2">
    <source>
        <dbReference type="EMBL" id="RZB88025.1"/>
    </source>
</evidence>